<evidence type="ECO:0000256" key="4">
    <source>
        <dbReference type="ARBA" id="ARBA00022777"/>
    </source>
</evidence>
<dbReference type="Pfam" id="PF00069">
    <property type="entry name" value="Pkinase"/>
    <property type="match status" value="1"/>
</dbReference>
<evidence type="ECO:0000256" key="5">
    <source>
        <dbReference type="ARBA" id="ARBA00022840"/>
    </source>
</evidence>
<evidence type="ECO:0000313" key="13">
    <source>
        <dbReference type="Proteomes" id="UP001515480"/>
    </source>
</evidence>
<evidence type="ECO:0000256" key="8">
    <source>
        <dbReference type="PIRSR" id="PIRSR630616-3"/>
    </source>
</evidence>
<sequence>MISAAPCGVSPTLPPPQQPRPLDEQYTLQAKLGDGMTACVYIARENATGRLYACKLAQRKRHPNVWGRLSHLFRREAALLQEIGAHESIVKAHAFFETESECAIMMDVVPGGDCQQLLQRQGALSEQTVFPMVRQLHSALRHLHGLQVIHRDVKLENVLIDTRAMRYEVKLCDFGHACHMDEAARDRSFFGTPGYTAPEVVRGPVWSAAADVWAMGVVMYALLANALPFETDSPHWLRPPDFSGRAWWHVSLDAKLLLQTLLEPQVAERATIDGMASSPWLSGTATPPPPRQGLGCHSYSVCGLAKPLVAQPAPRHHMPHAASWSNLDRSAAHGHDSAQPAASFTFRPHGAQPLEVAPTSLQREVMAAVLPSASGLKPSHLPPKKMAEGVRLASEEPAVAHASSPPAARGGTPDLLMPPPPSRMRVSRSCHTGMNLMDGANGGYGFAPPRHAAAAAQRRRSRHVTFEGEMPMRRQSFSCSRLDEMVVEGDEQNSMRLASPMGH</sequence>
<evidence type="ECO:0000256" key="10">
    <source>
        <dbReference type="SAM" id="MobiDB-lite"/>
    </source>
</evidence>
<feature type="cross-link" description="Glycyl lysine isopeptide (Lys-Gly) (interchain with G-Cter in SUMO2)" evidence="8">
    <location>
        <position position="154"/>
    </location>
</feature>
<dbReference type="AlphaFoldDB" id="A0AB34IGC1"/>
<evidence type="ECO:0000256" key="2">
    <source>
        <dbReference type="ARBA" id="ARBA00022679"/>
    </source>
</evidence>
<keyword evidence="13" id="KW-1185">Reference proteome</keyword>
<name>A0AB34IGC1_PRYPA</name>
<dbReference type="InterPro" id="IPR008271">
    <property type="entry name" value="Ser/Thr_kinase_AS"/>
</dbReference>
<feature type="active site" description="Proton acceptor" evidence="6">
    <location>
        <position position="152"/>
    </location>
</feature>
<evidence type="ECO:0000313" key="12">
    <source>
        <dbReference type="EMBL" id="KAL1496535.1"/>
    </source>
</evidence>
<feature type="binding site" evidence="7 9">
    <location>
        <position position="55"/>
    </location>
    <ligand>
        <name>ATP</name>
        <dbReference type="ChEBI" id="CHEBI:30616"/>
    </ligand>
</feature>
<comment type="caution">
    <text evidence="12">The sequence shown here is derived from an EMBL/GenBank/DDBJ whole genome shotgun (WGS) entry which is preliminary data.</text>
</comment>
<dbReference type="PROSITE" id="PS00107">
    <property type="entry name" value="PROTEIN_KINASE_ATP"/>
    <property type="match status" value="1"/>
</dbReference>
<dbReference type="PROSITE" id="PS00108">
    <property type="entry name" value="PROTEIN_KINASE_ST"/>
    <property type="match status" value="1"/>
</dbReference>
<keyword evidence="2" id="KW-0808">Transferase</keyword>
<keyword evidence="1" id="KW-0723">Serine/threonine-protein kinase</keyword>
<proteinExistence type="predicted"/>
<evidence type="ECO:0000256" key="7">
    <source>
        <dbReference type="PIRSR" id="PIRSR630616-2"/>
    </source>
</evidence>
<keyword evidence="4" id="KW-0418">Kinase</keyword>
<evidence type="ECO:0000256" key="6">
    <source>
        <dbReference type="PIRSR" id="PIRSR630616-1"/>
    </source>
</evidence>
<dbReference type="EMBL" id="JBGBPQ010000028">
    <property type="protein sequence ID" value="KAL1496535.1"/>
    <property type="molecule type" value="Genomic_DNA"/>
</dbReference>
<dbReference type="InterPro" id="IPR000719">
    <property type="entry name" value="Prot_kinase_dom"/>
</dbReference>
<dbReference type="PANTHER" id="PTHR24350">
    <property type="entry name" value="SERINE/THREONINE-PROTEIN KINASE IAL-RELATED"/>
    <property type="match status" value="1"/>
</dbReference>
<dbReference type="InterPro" id="IPR030616">
    <property type="entry name" value="Aur-like"/>
</dbReference>
<dbReference type="PROSITE" id="PS50011">
    <property type="entry name" value="PROTEIN_KINASE_DOM"/>
    <property type="match status" value="1"/>
</dbReference>
<evidence type="ECO:0000256" key="3">
    <source>
        <dbReference type="ARBA" id="ARBA00022741"/>
    </source>
</evidence>
<evidence type="ECO:0000256" key="9">
    <source>
        <dbReference type="PROSITE-ProRule" id="PRU10141"/>
    </source>
</evidence>
<reference evidence="12 13" key="1">
    <citation type="journal article" date="2024" name="Science">
        <title>Giant polyketide synthase enzymes in the biosynthesis of giant marine polyether toxins.</title>
        <authorList>
            <person name="Fallon T.R."/>
            <person name="Shende V.V."/>
            <person name="Wierzbicki I.H."/>
            <person name="Pendleton A.L."/>
            <person name="Watervoot N.F."/>
            <person name="Auber R.P."/>
            <person name="Gonzalez D.J."/>
            <person name="Wisecaver J.H."/>
            <person name="Moore B.S."/>
        </authorList>
    </citation>
    <scope>NUCLEOTIDE SEQUENCE [LARGE SCALE GENOMIC DNA]</scope>
    <source>
        <strain evidence="12 13">12B1</strain>
    </source>
</reference>
<evidence type="ECO:0000256" key="1">
    <source>
        <dbReference type="ARBA" id="ARBA00022527"/>
    </source>
</evidence>
<organism evidence="12 13">
    <name type="scientific">Prymnesium parvum</name>
    <name type="common">Toxic golden alga</name>
    <dbReference type="NCBI Taxonomy" id="97485"/>
    <lineage>
        <taxon>Eukaryota</taxon>
        <taxon>Haptista</taxon>
        <taxon>Haptophyta</taxon>
        <taxon>Prymnesiophyceae</taxon>
        <taxon>Prymnesiales</taxon>
        <taxon>Prymnesiaceae</taxon>
        <taxon>Prymnesium</taxon>
    </lineage>
</organism>
<dbReference type="GO" id="GO:0005524">
    <property type="term" value="F:ATP binding"/>
    <property type="evidence" value="ECO:0007669"/>
    <property type="project" value="UniProtKB-UniRule"/>
</dbReference>
<protein>
    <recommendedName>
        <fullName evidence="11">Protein kinase domain-containing protein</fullName>
    </recommendedName>
</protein>
<feature type="domain" description="Protein kinase" evidence="11">
    <location>
        <begin position="26"/>
        <end position="281"/>
    </location>
</feature>
<evidence type="ECO:0000259" key="11">
    <source>
        <dbReference type="PROSITE" id="PS50011"/>
    </source>
</evidence>
<dbReference type="GO" id="GO:0004674">
    <property type="term" value="F:protein serine/threonine kinase activity"/>
    <property type="evidence" value="ECO:0007669"/>
    <property type="project" value="UniProtKB-KW"/>
</dbReference>
<dbReference type="SMART" id="SM00220">
    <property type="entry name" value="S_TKc"/>
    <property type="match status" value="1"/>
</dbReference>
<dbReference type="Gene3D" id="1.10.510.10">
    <property type="entry name" value="Transferase(Phosphotransferase) domain 1"/>
    <property type="match status" value="1"/>
</dbReference>
<feature type="region of interest" description="Disordered" evidence="10">
    <location>
        <begin position="1"/>
        <end position="21"/>
    </location>
</feature>
<feature type="compositionally biased region" description="Low complexity" evidence="10">
    <location>
        <begin position="396"/>
        <end position="408"/>
    </location>
</feature>
<dbReference type="InterPro" id="IPR011009">
    <property type="entry name" value="Kinase-like_dom_sf"/>
</dbReference>
<dbReference type="InterPro" id="IPR017441">
    <property type="entry name" value="Protein_kinase_ATP_BS"/>
</dbReference>
<dbReference type="Proteomes" id="UP001515480">
    <property type="component" value="Unassembled WGS sequence"/>
</dbReference>
<gene>
    <name evidence="12" type="ORF">AB1Y20_014141</name>
</gene>
<accession>A0AB34IGC1</accession>
<keyword evidence="5 7" id="KW-0067">ATP-binding</keyword>
<feature type="region of interest" description="Disordered" evidence="10">
    <location>
        <begin position="396"/>
        <end position="426"/>
    </location>
</feature>
<feature type="binding site" evidence="7">
    <location>
        <position position="173"/>
    </location>
    <ligand>
        <name>ATP</name>
        <dbReference type="ChEBI" id="CHEBI:30616"/>
    </ligand>
</feature>
<feature type="binding site" evidence="7">
    <location>
        <begin position="156"/>
        <end position="157"/>
    </location>
    <ligand>
        <name>ATP</name>
        <dbReference type="ChEBI" id="CHEBI:30616"/>
    </ligand>
</feature>
<dbReference type="SUPFAM" id="SSF56112">
    <property type="entry name" value="Protein kinase-like (PK-like)"/>
    <property type="match status" value="1"/>
</dbReference>
<keyword evidence="3 7" id="KW-0547">Nucleotide-binding</keyword>